<evidence type="ECO:0000313" key="2">
    <source>
        <dbReference type="Proteomes" id="UP000269774"/>
    </source>
</evidence>
<dbReference type="OrthoDB" id="378654at2"/>
<accession>A0A3M2HR23</accession>
<organism evidence="1 2">
    <name type="scientific">Stutzerimonas zhaodongensis</name>
    <dbReference type="NCBI Taxonomy" id="1176257"/>
    <lineage>
        <taxon>Bacteria</taxon>
        <taxon>Pseudomonadati</taxon>
        <taxon>Pseudomonadota</taxon>
        <taxon>Gammaproteobacteria</taxon>
        <taxon>Pseudomonadales</taxon>
        <taxon>Pseudomonadaceae</taxon>
        <taxon>Stutzerimonas</taxon>
    </lineage>
</organism>
<dbReference type="RefSeq" id="WP_122164120.1">
    <property type="nucleotide sequence ID" value="NZ_JAMOIB010000001.1"/>
</dbReference>
<keyword evidence="2" id="KW-1185">Reference proteome</keyword>
<dbReference type="EMBL" id="RFFM01000001">
    <property type="protein sequence ID" value="RMH92171.1"/>
    <property type="molecule type" value="Genomic_DNA"/>
</dbReference>
<comment type="caution">
    <text evidence="1">The sequence shown here is derived from an EMBL/GenBank/DDBJ whole genome shotgun (WGS) entry which is preliminary data.</text>
</comment>
<protein>
    <submittedName>
        <fullName evidence="1">DUF1853 family protein</fullName>
    </submittedName>
</protein>
<proteinExistence type="predicted"/>
<name>A0A3M2HR23_9GAMM</name>
<sequence length="308" mass="35040">MTLPLLAELLPRLLHPKVRDLAWVLLSPPMLSETPSPQRHPLAASKWGSRPGILADWLLSHDSQPTVLETWLTQHSTRRLGLYYERLWQFALGQAPDVDLLVANLPIRNGGHTLGELDLILLDAEGVHHVELAVKFYLGLETGDRRRHDHWLGPGSHDRLDIKLKRLCEHQLQLSSTDHAKALLNELTCRQIDSALWLGGYLCQPWPSGCESPVGANPHHLGGGWLRQHAWARIFPRNETRWQPLPRDAWLAPAQLESSQVWQPDDVARWVNEADGKHARLLARVEPGIRGHWVERERMFVVPDSWPG</sequence>
<dbReference type="Proteomes" id="UP000269774">
    <property type="component" value="Unassembled WGS sequence"/>
</dbReference>
<evidence type="ECO:0000313" key="1">
    <source>
        <dbReference type="EMBL" id="RMH92171.1"/>
    </source>
</evidence>
<dbReference type="AlphaFoldDB" id="A0A3M2HR23"/>
<dbReference type="InterPro" id="IPR015003">
    <property type="entry name" value="DUF1853"/>
</dbReference>
<gene>
    <name evidence="1" type="ORF">EA797_05435</name>
</gene>
<reference evidence="1 2" key="1">
    <citation type="submission" date="2018-10" db="EMBL/GenBank/DDBJ databases">
        <title>Pseudomonas zhaodongensis NEAU-ST5-21(T) genome.</title>
        <authorList>
            <person name="Peng J."/>
            <person name="Liu Z.-P."/>
        </authorList>
    </citation>
    <scope>NUCLEOTIDE SEQUENCE [LARGE SCALE GENOMIC DNA]</scope>
    <source>
        <strain evidence="1 2">NEAU-ST5-21</strain>
    </source>
</reference>
<dbReference type="Pfam" id="PF08907">
    <property type="entry name" value="DUF1853"/>
    <property type="match status" value="1"/>
</dbReference>